<evidence type="ECO:0000313" key="3">
    <source>
        <dbReference type="Proteomes" id="UP000012073"/>
    </source>
</evidence>
<protein>
    <submittedName>
        <fullName evidence="2">Uncharacterized protein</fullName>
    </submittedName>
</protein>
<evidence type="ECO:0000256" key="1">
    <source>
        <dbReference type="SAM" id="MobiDB-lite"/>
    </source>
</evidence>
<reference evidence="3" key="1">
    <citation type="journal article" date="2013" name="Proc. Natl. Acad. Sci. U.S.A.">
        <title>Genome structure and metabolic features in the red seaweed Chondrus crispus shed light on evolution of the Archaeplastida.</title>
        <authorList>
            <person name="Collen J."/>
            <person name="Porcel B."/>
            <person name="Carre W."/>
            <person name="Ball S.G."/>
            <person name="Chaparro C."/>
            <person name="Tonon T."/>
            <person name="Barbeyron T."/>
            <person name="Michel G."/>
            <person name="Noel B."/>
            <person name="Valentin K."/>
            <person name="Elias M."/>
            <person name="Artiguenave F."/>
            <person name="Arun A."/>
            <person name="Aury J.M."/>
            <person name="Barbosa-Neto J.F."/>
            <person name="Bothwell J.H."/>
            <person name="Bouget F.Y."/>
            <person name="Brillet L."/>
            <person name="Cabello-Hurtado F."/>
            <person name="Capella-Gutierrez S."/>
            <person name="Charrier B."/>
            <person name="Cladiere L."/>
            <person name="Cock J.M."/>
            <person name="Coelho S.M."/>
            <person name="Colleoni C."/>
            <person name="Czjzek M."/>
            <person name="Da Silva C."/>
            <person name="Delage L."/>
            <person name="Denoeud F."/>
            <person name="Deschamps P."/>
            <person name="Dittami S.M."/>
            <person name="Gabaldon T."/>
            <person name="Gachon C.M."/>
            <person name="Groisillier A."/>
            <person name="Herve C."/>
            <person name="Jabbari K."/>
            <person name="Katinka M."/>
            <person name="Kloareg B."/>
            <person name="Kowalczyk N."/>
            <person name="Labadie K."/>
            <person name="Leblanc C."/>
            <person name="Lopez P.J."/>
            <person name="McLachlan D.H."/>
            <person name="Meslet-Cladiere L."/>
            <person name="Moustafa A."/>
            <person name="Nehr Z."/>
            <person name="Nyvall Collen P."/>
            <person name="Panaud O."/>
            <person name="Partensky F."/>
            <person name="Poulain J."/>
            <person name="Rensing S.A."/>
            <person name="Rousvoal S."/>
            <person name="Samson G."/>
            <person name="Symeonidi A."/>
            <person name="Weissenbach J."/>
            <person name="Zambounis A."/>
            <person name="Wincker P."/>
            <person name="Boyen C."/>
        </authorList>
    </citation>
    <scope>NUCLEOTIDE SEQUENCE [LARGE SCALE GENOMIC DNA]</scope>
    <source>
        <strain evidence="3">cv. Stackhouse</strain>
    </source>
</reference>
<proteinExistence type="predicted"/>
<accession>R7QPF6</accession>
<feature type="compositionally biased region" description="Basic and acidic residues" evidence="1">
    <location>
        <begin position="506"/>
        <end position="536"/>
    </location>
</feature>
<feature type="compositionally biased region" description="Basic and acidic residues" evidence="1">
    <location>
        <begin position="302"/>
        <end position="324"/>
    </location>
</feature>
<feature type="region of interest" description="Disordered" evidence="1">
    <location>
        <begin position="46"/>
        <end position="336"/>
    </location>
</feature>
<name>R7QPF6_CHOCR</name>
<evidence type="ECO:0000313" key="2">
    <source>
        <dbReference type="EMBL" id="CDF40372.1"/>
    </source>
</evidence>
<feature type="compositionally biased region" description="Basic and acidic residues" evidence="1">
    <location>
        <begin position="621"/>
        <end position="631"/>
    </location>
</feature>
<dbReference type="OMA" id="WSENCEG"/>
<keyword evidence="3" id="KW-1185">Reference proteome</keyword>
<dbReference type="GeneID" id="17318389"/>
<feature type="compositionally biased region" description="Basic and acidic residues" evidence="1">
    <location>
        <begin position="663"/>
        <end position="678"/>
    </location>
</feature>
<sequence>MPLRFLRPFVQERYKALNRNYSGVYASELKGAVQEATDFCRDHNLKIEGDHAPSSKPGKAKLKPKLKPTRRADDQISEDARRDCEQRKEKKDNKSVSQKAKDRDESRDDERKLKTSRKRHAQDLLDEQDERDRDRSKKKKKRNVRPDSSTPDHVKSEKRLSVPVREEKLDKRRIKRKHSDVIRVGEDMPSAVEDRERKARRRSEDEEGSFRRDRKVDPSASRGQRHRSSAKEENLAASTKKGPKEVDDPKHREEDKRAIFKKERSWETRRDKEEKRPGKEAVDKKEDVKPTTSGTHRRGKRGHDFEVLKKHPKDEKENSPDKKLIANSAPLDDPTEDEGLAYRSLSQEQLVKVLVARDKQLRSYSLQLWQYRMEDGGGGGPKTRADLVSAVHPAWKAVSDFITVSESQAGKEVKSAKWQELEVLAVEHLQKLRMVHFNTALLKEDPRIAGRAIKLASKSLSYSVPVSMAFRELILQWTEMGALNEEAAAEDEGEVKTENGHASPNRRVEEGDQEEKDSGDKASDEEGGGADEKQAEGVDGAVMSSRAKDEDTNPAEKDKSKDEKGSSSGNSADEVKTPERKDGVRRRLSGGGRMGEDDRSLSRGSSRKGTPVMENSPTERTSSHEEVDSAQKRQRREKRVKDFSRARCIAAIENLIKRVAEREEHAATADEKKHHALADEMESQITPQRKDDGPGYYQASKNLVKLLSRLSAANTAQDEEEDSVRKDSKARGVLCKCLDDLKAVPGLVKRLSNMV</sequence>
<feature type="region of interest" description="Disordered" evidence="1">
    <location>
        <begin position="487"/>
        <end position="643"/>
    </location>
</feature>
<feature type="compositionally biased region" description="Basic and acidic residues" evidence="1">
    <location>
        <begin position="179"/>
        <end position="217"/>
    </location>
</feature>
<feature type="compositionally biased region" description="Basic and acidic residues" evidence="1">
    <location>
        <begin position="70"/>
        <end position="113"/>
    </location>
</feature>
<feature type="region of interest" description="Disordered" evidence="1">
    <location>
        <begin position="663"/>
        <end position="697"/>
    </location>
</feature>
<gene>
    <name evidence="2" type="ORF">CHC_T00007161001</name>
</gene>
<dbReference type="EMBL" id="HG002162">
    <property type="protein sequence ID" value="CDF40372.1"/>
    <property type="molecule type" value="Genomic_DNA"/>
</dbReference>
<feature type="compositionally biased region" description="Basic and acidic residues" evidence="1">
    <location>
        <begin position="573"/>
        <end position="582"/>
    </location>
</feature>
<feature type="compositionally biased region" description="Polar residues" evidence="1">
    <location>
        <begin position="602"/>
        <end position="620"/>
    </location>
</feature>
<feature type="compositionally biased region" description="Basic residues" evidence="1">
    <location>
        <begin position="58"/>
        <end position="69"/>
    </location>
</feature>
<feature type="compositionally biased region" description="Basic and acidic residues" evidence="1">
    <location>
        <begin position="242"/>
        <end position="289"/>
    </location>
</feature>
<dbReference type="RefSeq" id="XP_005710666.1">
    <property type="nucleotide sequence ID" value="XM_005710609.1"/>
</dbReference>
<dbReference type="Proteomes" id="UP000012073">
    <property type="component" value="Unassembled WGS sequence"/>
</dbReference>
<dbReference type="AlphaFoldDB" id="R7QPF6"/>
<organism evidence="2 3">
    <name type="scientific">Chondrus crispus</name>
    <name type="common">Carrageen Irish moss</name>
    <name type="synonym">Polymorpha crispa</name>
    <dbReference type="NCBI Taxonomy" id="2769"/>
    <lineage>
        <taxon>Eukaryota</taxon>
        <taxon>Rhodophyta</taxon>
        <taxon>Florideophyceae</taxon>
        <taxon>Rhodymeniophycidae</taxon>
        <taxon>Gigartinales</taxon>
        <taxon>Gigartinaceae</taxon>
        <taxon>Chondrus</taxon>
    </lineage>
</organism>
<dbReference type="Gramene" id="CDF40372">
    <property type="protein sequence ID" value="CDF40372"/>
    <property type="gene ID" value="CHC_T00007161001"/>
</dbReference>
<dbReference type="KEGG" id="ccp:CHC_T00007161001"/>
<feature type="compositionally biased region" description="Basic and acidic residues" evidence="1">
    <location>
        <begin position="150"/>
        <end position="170"/>
    </location>
</feature>
<feature type="compositionally biased region" description="Basic and acidic residues" evidence="1">
    <location>
        <begin position="546"/>
        <end position="565"/>
    </location>
</feature>